<name>A0A1U9ZV57_9ACTN</name>
<protein>
    <recommendedName>
        <fullName evidence="2">Hemerythrin-like domain-containing protein</fullName>
    </recommendedName>
</protein>
<dbReference type="PANTHER" id="PTHR35585">
    <property type="entry name" value="HHE DOMAIN PROTEIN (AFU_ORTHOLOGUE AFUA_4G00730)"/>
    <property type="match status" value="1"/>
</dbReference>
<evidence type="ECO:0000259" key="2">
    <source>
        <dbReference type="Pfam" id="PF01814"/>
    </source>
</evidence>
<dbReference type="Gene3D" id="1.20.120.520">
    <property type="entry name" value="nmb1532 protein domain like"/>
    <property type="match status" value="1"/>
</dbReference>
<reference evidence="4" key="1">
    <citation type="journal article" date="2017" name="Med. Chem. Commun.">
        <title>Nonomuraea sp. ATCC 55076 harbours the largest actinomycete chromosome to date and the kistamicin biosynthetic gene cluster.</title>
        <authorList>
            <person name="Nazari B."/>
            <person name="Forneris C.C."/>
            <person name="Gibson M.I."/>
            <person name="Moon K."/>
            <person name="Schramma K.R."/>
            <person name="Seyedsayamdost M.R."/>
        </authorList>
    </citation>
    <scope>NUCLEOTIDE SEQUENCE [LARGE SCALE GENOMIC DNA]</scope>
    <source>
        <strain evidence="4">ATCC 55076</strain>
    </source>
</reference>
<dbReference type="AlphaFoldDB" id="A0A1U9ZV57"/>
<evidence type="ECO:0000256" key="1">
    <source>
        <dbReference type="SAM" id="MobiDB-lite"/>
    </source>
</evidence>
<dbReference type="InterPro" id="IPR012312">
    <property type="entry name" value="Hemerythrin-like"/>
</dbReference>
<proteinExistence type="predicted"/>
<dbReference type="Proteomes" id="UP000190797">
    <property type="component" value="Chromosome"/>
</dbReference>
<dbReference type="PANTHER" id="PTHR35585:SF1">
    <property type="entry name" value="HHE DOMAIN PROTEIN (AFU_ORTHOLOGUE AFUA_4G00730)"/>
    <property type="match status" value="1"/>
</dbReference>
<feature type="domain" description="Hemerythrin-like" evidence="2">
    <location>
        <begin position="5"/>
        <end position="111"/>
    </location>
</feature>
<dbReference type="KEGG" id="noa:BKM31_10410"/>
<feature type="compositionally biased region" description="Basic and acidic residues" evidence="1">
    <location>
        <begin position="177"/>
        <end position="207"/>
    </location>
</feature>
<accession>A0A1U9ZV57</accession>
<evidence type="ECO:0000313" key="3">
    <source>
        <dbReference type="EMBL" id="AQZ61828.1"/>
    </source>
</evidence>
<keyword evidence="4" id="KW-1185">Reference proteome</keyword>
<dbReference type="Pfam" id="PF01814">
    <property type="entry name" value="Hemerythrin"/>
    <property type="match status" value="1"/>
</dbReference>
<dbReference type="STRING" id="1909395.BKM31_10410"/>
<evidence type="ECO:0000313" key="4">
    <source>
        <dbReference type="Proteomes" id="UP000190797"/>
    </source>
</evidence>
<sequence length="207" mass="22627">MADDVITLITADHRKVEELFARLTSGKGDRRAIVAALHALLTAHARAEEDVVYPCLDAHHGLEEHKEAEVLLDSLRRAEPGSAEFAGAHALLAVSVSHHVQEEESTLLPLLARTVDGRRLRELGKAFQQRRQQELRALTVPKKDGAASKKGRAAASGGGRRTKTRAGAPAQTLTKTELYERARKADIPGRSRMTKRELEKALAKARG</sequence>
<dbReference type="RefSeq" id="WP_080037965.1">
    <property type="nucleotide sequence ID" value="NZ_CP017717.1"/>
</dbReference>
<dbReference type="OrthoDB" id="9793637at2"/>
<gene>
    <name evidence="3" type="ORF">BKM31_10410</name>
</gene>
<feature type="region of interest" description="Disordered" evidence="1">
    <location>
        <begin position="141"/>
        <end position="207"/>
    </location>
</feature>
<organism evidence="3 4">
    <name type="scientific">[Actinomadura] parvosata subsp. kistnae</name>
    <dbReference type="NCBI Taxonomy" id="1909395"/>
    <lineage>
        <taxon>Bacteria</taxon>
        <taxon>Bacillati</taxon>
        <taxon>Actinomycetota</taxon>
        <taxon>Actinomycetes</taxon>
        <taxon>Streptosporangiales</taxon>
        <taxon>Streptosporangiaceae</taxon>
        <taxon>Nonomuraea</taxon>
    </lineage>
</organism>
<dbReference type="EMBL" id="CP017717">
    <property type="protein sequence ID" value="AQZ61828.1"/>
    <property type="molecule type" value="Genomic_DNA"/>
</dbReference>